<dbReference type="EMBL" id="CAXIEN010000002">
    <property type="protein sequence ID" value="CAL1261472.1"/>
    <property type="molecule type" value="Genomic_DNA"/>
</dbReference>
<keyword evidence="2" id="KW-1185">Reference proteome</keyword>
<proteinExistence type="predicted"/>
<comment type="caution">
    <text evidence="1">The sequence shown here is derived from an EMBL/GenBank/DDBJ whole genome shotgun (WGS) entry which is preliminary data.</text>
</comment>
<protein>
    <submittedName>
        <fullName evidence="1">Uncharacterized protein</fullName>
    </submittedName>
</protein>
<sequence>MYFMQHTPWVNLILVQLRNTTPNNCNANTSP</sequence>
<evidence type="ECO:0000313" key="1">
    <source>
        <dbReference type="EMBL" id="CAL1261472.1"/>
    </source>
</evidence>
<evidence type="ECO:0000313" key="2">
    <source>
        <dbReference type="Proteomes" id="UP001497382"/>
    </source>
</evidence>
<organism evidence="1 2">
    <name type="scientific">Larinioides sclopetarius</name>
    <dbReference type="NCBI Taxonomy" id="280406"/>
    <lineage>
        <taxon>Eukaryota</taxon>
        <taxon>Metazoa</taxon>
        <taxon>Ecdysozoa</taxon>
        <taxon>Arthropoda</taxon>
        <taxon>Chelicerata</taxon>
        <taxon>Arachnida</taxon>
        <taxon>Araneae</taxon>
        <taxon>Araneomorphae</taxon>
        <taxon>Entelegynae</taxon>
        <taxon>Araneoidea</taxon>
        <taxon>Araneidae</taxon>
        <taxon>Larinioides</taxon>
    </lineage>
</organism>
<gene>
    <name evidence="1" type="ORF">LARSCL_LOCUS416</name>
</gene>
<accession>A0AAV1YU56</accession>
<reference evidence="1 2" key="1">
    <citation type="submission" date="2024-04" db="EMBL/GenBank/DDBJ databases">
        <authorList>
            <person name="Rising A."/>
            <person name="Reimegard J."/>
            <person name="Sonavane S."/>
            <person name="Akerstrom W."/>
            <person name="Nylinder S."/>
            <person name="Hedman E."/>
            <person name="Kallberg Y."/>
        </authorList>
    </citation>
    <scope>NUCLEOTIDE SEQUENCE [LARGE SCALE GENOMIC DNA]</scope>
</reference>
<dbReference type="AlphaFoldDB" id="A0AAV1YU56"/>
<name>A0AAV1YU56_9ARAC</name>
<dbReference type="Proteomes" id="UP001497382">
    <property type="component" value="Unassembled WGS sequence"/>
</dbReference>